<feature type="transmembrane region" description="Helical" evidence="12">
    <location>
        <begin position="55"/>
        <end position="74"/>
    </location>
</feature>
<dbReference type="PANTHER" id="PTHR11394:SF147">
    <property type="entry name" value="TASTE RECEPTOR TYPE 2"/>
    <property type="match status" value="1"/>
</dbReference>
<comment type="similarity">
    <text evidence="2 11">Belongs to the G-protein coupled receptor T2R family.</text>
</comment>
<evidence type="ECO:0000256" key="4">
    <source>
        <dbReference type="ARBA" id="ARBA00022606"/>
    </source>
</evidence>
<evidence type="ECO:0000256" key="7">
    <source>
        <dbReference type="ARBA" id="ARBA00023040"/>
    </source>
</evidence>
<feature type="transmembrane region" description="Helical" evidence="12">
    <location>
        <begin position="21"/>
        <end position="43"/>
    </location>
</feature>
<feature type="transmembrane region" description="Helical" evidence="12">
    <location>
        <begin position="138"/>
        <end position="155"/>
    </location>
</feature>
<evidence type="ECO:0000256" key="6">
    <source>
        <dbReference type="ARBA" id="ARBA00022989"/>
    </source>
</evidence>
<organism evidence="13 14">
    <name type="scientific">Hymenochirus boettgeri</name>
    <name type="common">Congo dwarf clawed frog</name>
    <dbReference type="NCBI Taxonomy" id="247094"/>
    <lineage>
        <taxon>Eukaryota</taxon>
        <taxon>Metazoa</taxon>
        <taxon>Chordata</taxon>
        <taxon>Craniata</taxon>
        <taxon>Vertebrata</taxon>
        <taxon>Euteleostomi</taxon>
        <taxon>Amphibia</taxon>
        <taxon>Batrachia</taxon>
        <taxon>Anura</taxon>
        <taxon>Pipoidea</taxon>
        <taxon>Pipidae</taxon>
        <taxon>Pipinae</taxon>
        <taxon>Hymenochirus</taxon>
    </lineage>
</organism>
<accession>A0A8T2INS7</accession>
<keyword evidence="14" id="KW-1185">Reference proteome</keyword>
<evidence type="ECO:0000256" key="8">
    <source>
        <dbReference type="ARBA" id="ARBA00023136"/>
    </source>
</evidence>
<proteinExistence type="inferred from homology"/>
<dbReference type="Pfam" id="PF05296">
    <property type="entry name" value="TAS2R"/>
    <property type="match status" value="2"/>
</dbReference>
<comment type="caution">
    <text evidence="13">The sequence shown here is derived from an EMBL/GenBank/DDBJ whole genome shotgun (WGS) entry which is preliminary data.</text>
</comment>
<evidence type="ECO:0000256" key="11">
    <source>
        <dbReference type="RuleBase" id="RU004423"/>
    </source>
</evidence>
<keyword evidence="6 12" id="KW-1133">Transmembrane helix</keyword>
<name>A0A8T2INS7_9PIPI</name>
<dbReference type="Proteomes" id="UP000812440">
    <property type="component" value="Chromosome 9"/>
</dbReference>
<keyword evidence="4" id="KW-0716">Sensory transduction</keyword>
<evidence type="ECO:0000313" key="13">
    <source>
        <dbReference type="EMBL" id="KAG8433257.1"/>
    </source>
</evidence>
<comment type="subcellular location">
    <subcellularLocation>
        <location evidence="1">Membrane</location>
        <topology evidence="1">Multi-pass membrane protein</topology>
    </subcellularLocation>
</comment>
<keyword evidence="7" id="KW-0297">G-protein coupled receptor</keyword>
<evidence type="ECO:0000256" key="12">
    <source>
        <dbReference type="SAM" id="Phobius"/>
    </source>
</evidence>
<dbReference type="GO" id="GO:0004930">
    <property type="term" value="F:G protein-coupled receptor activity"/>
    <property type="evidence" value="ECO:0007669"/>
    <property type="project" value="UniProtKB-KW"/>
</dbReference>
<evidence type="ECO:0000256" key="5">
    <source>
        <dbReference type="ARBA" id="ARBA00022692"/>
    </source>
</evidence>
<evidence type="ECO:0000313" key="14">
    <source>
        <dbReference type="Proteomes" id="UP000812440"/>
    </source>
</evidence>
<evidence type="ECO:0000256" key="1">
    <source>
        <dbReference type="ARBA" id="ARBA00004141"/>
    </source>
</evidence>
<dbReference type="PANTHER" id="PTHR11394">
    <property type="entry name" value="TASTE RECEPTOR TYPE 2"/>
    <property type="match status" value="1"/>
</dbReference>
<dbReference type="OrthoDB" id="8876749at2759"/>
<dbReference type="GO" id="GO:0016020">
    <property type="term" value="C:membrane"/>
    <property type="evidence" value="ECO:0007669"/>
    <property type="project" value="UniProtKB-SubCell"/>
</dbReference>
<dbReference type="GO" id="GO:0033038">
    <property type="term" value="F:bitter taste receptor activity"/>
    <property type="evidence" value="ECO:0007669"/>
    <property type="project" value="InterPro"/>
</dbReference>
<evidence type="ECO:0000256" key="10">
    <source>
        <dbReference type="ARBA" id="ARBA00023224"/>
    </source>
</evidence>
<keyword evidence="10" id="KW-0807">Transducer</keyword>
<dbReference type="AlphaFoldDB" id="A0A8T2INS7"/>
<evidence type="ECO:0000256" key="3">
    <source>
        <dbReference type="ARBA" id="ARBA00022480"/>
    </source>
</evidence>
<evidence type="ECO:0000256" key="2">
    <source>
        <dbReference type="ARBA" id="ARBA00007376"/>
    </source>
</evidence>
<dbReference type="InterPro" id="IPR007960">
    <property type="entry name" value="TAS2R"/>
</dbReference>
<feature type="transmembrane region" description="Helical" evidence="12">
    <location>
        <begin position="204"/>
        <end position="225"/>
    </location>
</feature>
<gene>
    <name evidence="13" type="ORF">GDO86_017514</name>
</gene>
<dbReference type="EMBL" id="JAACNH010000009">
    <property type="protein sequence ID" value="KAG8433257.1"/>
    <property type="molecule type" value="Genomic_DNA"/>
</dbReference>
<keyword evidence="8 12" id="KW-0472">Membrane</keyword>
<keyword evidence="9" id="KW-0675">Receptor</keyword>
<feature type="transmembrane region" description="Helical" evidence="12">
    <location>
        <begin position="176"/>
        <end position="198"/>
    </location>
</feature>
<feature type="transmembrane region" description="Helical" evidence="12">
    <location>
        <begin position="94"/>
        <end position="118"/>
    </location>
</feature>
<protein>
    <submittedName>
        <fullName evidence="13">Uncharacterized protein</fullName>
    </submittedName>
</protein>
<reference evidence="13" key="1">
    <citation type="thesis" date="2020" institute="ProQuest LLC" country="789 East Eisenhower Parkway, Ann Arbor, MI, USA">
        <title>Comparative Genomics and Chromosome Evolution.</title>
        <authorList>
            <person name="Mudd A.B."/>
        </authorList>
    </citation>
    <scope>NUCLEOTIDE SEQUENCE</scope>
    <source>
        <strain evidence="13">Female2</strain>
        <tissue evidence="13">Blood</tissue>
    </source>
</reference>
<keyword evidence="3" id="KW-0919">Taste</keyword>
<keyword evidence="5 12" id="KW-0812">Transmembrane</keyword>
<sequence length="258" mass="29270">MSVNYLPWRKEKSFKPVDQMISSIAFSNVVNSGTVTVNILWSFFPTENIVDVLRWYADFSNPWLASCLCFFFFVKINDFKPGYLAQLKSKIDPVIPWVILGAHLSSIFNCVILAAMNITFIDLSSSILIGQNLNMIDGSWLVLSLYLYTSAPIICNRTWGNIGTPNLKVHQRAARILTSFLIFYLLFFFFTIGGDLFIPTSSLYLAFAPVTWLCSSIQATILILGNTRLKQTCVKIFNGRRRKEFNEEGNSVDLNQTP</sequence>
<evidence type="ECO:0000256" key="9">
    <source>
        <dbReference type="ARBA" id="ARBA00023170"/>
    </source>
</evidence>